<proteinExistence type="predicted"/>
<reference evidence="1" key="1">
    <citation type="submission" date="2014-09" db="EMBL/GenBank/DDBJ databases">
        <authorList>
            <person name="Magalhaes I.L.F."/>
            <person name="Oliveira U."/>
            <person name="Santos F.R."/>
            <person name="Vidigal T.H.D.A."/>
            <person name="Brescovit A.D."/>
            <person name="Santos A.J."/>
        </authorList>
    </citation>
    <scope>NUCLEOTIDE SEQUENCE</scope>
    <source>
        <tissue evidence="1">Shoot tissue taken approximately 20 cm above the soil surface</tissue>
    </source>
</reference>
<dbReference type="EMBL" id="GBRH01234532">
    <property type="protein sequence ID" value="JAD63363.1"/>
    <property type="molecule type" value="Transcribed_RNA"/>
</dbReference>
<reference evidence="1" key="2">
    <citation type="journal article" date="2015" name="Data Brief">
        <title>Shoot transcriptome of the giant reed, Arundo donax.</title>
        <authorList>
            <person name="Barrero R.A."/>
            <person name="Guerrero F.D."/>
            <person name="Moolhuijzen P."/>
            <person name="Goolsby J.A."/>
            <person name="Tidwell J."/>
            <person name="Bellgard S.E."/>
            <person name="Bellgard M.I."/>
        </authorList>
    </citation>
    <scope>NUCLEOTIDE SEQUENCE</scope>
    <source>
        <tissue evidence="1">Shoot tissue taken approximately 20 cm above the soil surface</tissue>
    </source>
</reference>
<name>A0A0A9BMF7_ARUDO</name>
<sequence>MLFDVYPYPRIGVAFGLWVRERRDRIIVEQEGPKT</sequence>
<organism evidence="1">
    <name type="scientific">Arundo donax</name>
    <name type="common">Giant reed</name>
    <name type="synonym">Donax arundinaceus</name>
    <dbReference type="NCBI Taxonomy" id="35708"/>
    <lineage>
        <taxon>Eukaryota</taxon>
        <taxon>Viridiplantae</taxon>
        <taxon>Streptophyta</taxon>
        <taxon>Embryophyta</taxon>
        <taxon>Tracheophyta</taxon>
        <taxon>Spermatophyta</taxon>
        <taxon>Magnoliopsida</taxon>
        <taxon>Liliopsida</taxon>
        <taxon>Poales</taxon>
        <taxon>Poaceae</taxon>
        <taxon>PACMAD clade</taxon>
        <taxon>Arundinoideae</taxon>
        <taxon>Arundineae</taxon>
        <taxon>Arundo</taxon>
    </lineage>
</organism>
<accession>A0A0A9BMF7</accession>
<evidence type="ECO:0000313" key="1">
    <source>
        <dbReference type="EMBL" id="JAD63363.1"/>
    </source>
</evidence>
<dbReference type="AlphaFoldDB" id="A0A0A9BMF7"/>
<protein>
    <submittedName>
        <fullName evidence="1">Uncharacterized protein</fullName>
    </submittedName>
</protein>